<protein>
    <submittedName>
        <fullName evidence="3">Molecular chaperone DnaJ</fullName>
    </submittedName>
</protein>
<evidence type="ECO:0000256" key="1">
    <source>
        <dbReference type="ARBA" id="ARBA00023186"/>
    </source>
</evidence>
<accession>A0A5B0VLM2</accession>
<evidence type="ECO:0000313" key="3">
    <source>
        <dbReference type="EMBL" id="KAA1174931.1"/>
    </source>
</evidence>
<proteinExistence type="predicted"/>
<organism evidence="3 4">
    <name type="scientific">Marinobacter salinexigens</name>
    <dbReference type="NCBI Taxonomy" id="2919747"/>
    <lineage>
        <taxon>Bacteria</taxon>
        <taxon>Pseudomonadati</taxon>
        <taxon>Pseudomonadota</taxon>
        <taxon>Gammaproteobacteria</taxon>
        <taxon>Pseudomonadales</taxon>
        <taxon>Marinobacteraceae</taxon>
        <taxon>Marinobacter</taxon>
    </lineage>
</organism>
<dbReference type="Proteomes" id="UP000323161">
    <property type="component" value="Unassembled WGS sequence"/>
</dbReference>
<name>A0A5B0VLM2_9GAMM</name>
<gene>
    <name evidence="3" type="ORF">FWJ25_06025</name>
</gene>
<dbReference type="SUPFAM" id="SSF46565">
    <property type="entry name" value="Chaperone J-domain"/>
    <property type="match status" value="1"/>
</dbReference>
<dbReference type="Gene3D" id="1.10.287.110">
    <property type="entry name" value="DnaJ domain"/>
    <property type="match status" value="1"/>
</dbReference>
<reference evidence="3 4" key="1">
    <citation type="submission" date="2019-08" db="EMBL/GenBank/DDBJ databases">
        <title>Marinobacter ZYF650 sp. nov., a marine bacterium isolated from seawater of the Mariana trench.</title>
        <authorList>
            <person name="Ahmad W."/>
        </authorList>
    </citation>
    <scope>NUCLEOTIDE SEQUENCE [LARGE SCALE GENOMIC DNA]</scope>
    <source>
        <strain evidence="3 4">ZYF650</strain>
    </source>
</reference>
<dbReference type="EMBL" id="VTUU01000002">
    <property type="protein sequence ID" value="KAA1174931.1"/>
    <property type="molecule type" value="Genomic_DNA"/>
</dbReference>
<comment type="caution">
    <text evidence="3">The sequence shown here is derived from an EMBL/GenBank/DDBJ whole genome shotgun (WGS) entry which is preliminary data.</text>
</comment>
<keyword evidence="4" id="KW-1185">Reference proteome</keyword>
<dbReference type="InterPro" id="IPR036869">
    <property type="entry name" value="J_dom_sf"/>
</dbReference>
<evidence type="ECO:0000259" key="2">
    <source>
        <dbReference type="Pfam" id="PF12339"/>
    </source>
</evidence>
<evidence type="ECO:0000313" key="4">
    <source>
        <dbReference type="Proteomes" id="UP000323161"/>
    </source>
</evidence>
<dbReference type="RefSeq" id="WP_149599352.1">
    <property type="nucleotide sequence ID" value="NZ_VTUU01000002.1"/>
</dbReference>
<dbReference type="AlphaFoldDB" id="A0A5B0VLM2"/>
<keyword evidence="1" id="KW-0143">Chaperone</keyword>
<dbReference type="Pfam" id="PF12339">
    <property type="entry name" value="DNAJ_related"/>
    <property type="match status" value="1"/>
</dbReference>
<sequence length="223" mass="25143">MITTEASRQQADTPIQSDSGTMLDGHIQLMLVAVEHELRAAKEGISELELIRALQRAPWELIGQVSFHEPEALYPVHFLLFHVLYQLRDQLAEGNEQLHISPLNIQLTPQDTVAGTGLPDSVDELRQFYLDLSQYELPESAIHKMMEDFWAGRSPAALAPEDIQQAAETLGFEGIPPEFSIVKHRFRRAVMYAHPDRGGDTEQIQQLNHAFSVLKAHFQTGKL</sequence>
<feature type="domain" description="DnaJ-related protein N-terminal" evidence="2">
    <location>
        <begin position="31"/>
        <end position="151"/>
    </location>
</feature>
<dbReference type="InterPro" id="IPR021059">
    <property type="entry name" value="DnaJ-related_N"/>
</dbReference>